<dbReference type="Pfam" id="PF08448">
    <property type="entry name" value="PAS_4"/>
    <property type="match status" value="2"/>
</dbReference>
<dbReference type="InterPro" id="IPR003018">
    <property type="entry name" value="GAF"/>
</dbReference>
<dbReference type="Pfam" id="PF13185">
    <property type="entry name" value="GAF_2"/>
    <property type="match status" value="1"/>
</dbReference>
<evidence type="ECO:0000256" key="1">
    <source>
        <dbReference type="ARBA" id="ARBA00000085"/>
    </source>
</evidence>
<sequence>MSQILNVFEGDRLQQVSAPETTPGMVLQLADGTIAACNPRAAEILGYTTEQLIGATTFAPLWQSVHEDGSPFELEEYPAIAAWRSRQPVTNVVMGFYRPDGKLAWLKLDAQPLFQANESVPYSVVTTIWDVTPEQQLTTGRSLLDREALNPQLIELESIYTTAPIGLCFVDSGLRFVRINRYLADINGLPISAHIGRTLREILPEQADELEPLYRQAIASGEPRLNLEFHGINRAQPGVKRDWIVSLNPLKQADGRVLGVNVMVQEVTERQRLEQDLREANQRIVTAWESMTDAYLALDREWRITYVNQAASQLVKQLTNLEPEAFLGKTQWEIFPWTIGQVVEQQYRRAMTERVAVHFEVLYEPTGNWFEAHAYPSVEGLGVYFREISDRKQAEIDLRDSEHRYRMLFETIDEGFCVCEMLFDENGKPIDYRFLEINPAFEKMTGLQQAVGKTARQLVPNLEASWFEMYGKVALTGETVRFENCSEAMNRWFDVNAFRIGEAQDRRFAILFTNISDRKHAEAALQSSEERLRLALEASKQGMWFWDLESDTLAWTTQCKALFGLAADAKVTYSVFLNALHPSDRQRTHEAVTQAIDNRVDYDVEYRTQWADGTVRWIAAKGRCTYNAAGQAIYMMGVALDIDERKQAELSLQERHARLNLLYETTNGLLSAEQPLNFISSLFDKLSLQLDLQYYFNFMVEERHNRQMLRLQSYAGISTAAAAAIEWLEFGQGICGLVAQECQQIVVNNVQQSTLPNAYIVRSLSITAYVSQPLIVRGRLLGTLSFASSTRTSFTSEEIALMKAATDQIAVAIERAHLIDSLQQQAQQLIQTNRLKDEFLAVLSHELRSPLNPILGWVKLLQTRKFDEIKTAEALATIERNAQLQVQLIEDLLDISRFMRGKIAFTAAPVSLAYVISSALETVRLAAEAKNIQLQVMLASPTLQVFGDVTRLQQVVWNLLSNGIKFTPHGGRVEISLKEVGSREQGAEGRELREKKHVPLSFPTPDSPKFAQIQVTDTGKGISPEFLPYVFEYFRQEDGSTTRKFGGLGLGLAIAKQIVEMHGGTISADSQGEGRGTTCTVQIPLMQNPRILSDAIAEPASQIINSISLANVRVLLVDDDADTCKFLSTVLEENDAIVTTATSAAEALQILERSRPDLLLSDIGMPETDGYELIRTIRSSSSVPAIPAIALTAYAQDVDRERAIAAGFQRHFAKPLDVEAVISSIAELVQQKTHKF</sequence>
<dbReference type="RefSeq" id="WP_052290184.1">
    <property type="nucleotide sequence ID" value="NZ_JTJC03000002.1"/>
</dbReference>
<feature type="domain" description="PAS" evidence="10">
    <location>
        <begin position="528"/>
        <end position="599"/>
    </location>
</feature>
<dbReference type="SUPFAM" id="SSF55874">
    <property type="entry name" value="ATPase domain of HSP90 chaperone/DNA topoisomerase II/histidine kinase"/>
    <property type="match status" value="1"/>
</dbReference>
<dbReference type="SMART" id="SM00065">
    <property type="entry name" value="GAF"/>
    <property type="match status" value="1"/>
</dbReference>
<dbReference type="InterPro" id="IPR029016">
    <property type="entry name" value="GAF-like_dom_sf"/>
</dbReference>
<dbReference type="InterPro" id="IPR011006">
    <property type="entry name" value="CheY-like_superfamily"/>
</dbReference>
<dbReference type="SMART" id="SM00448">
    <property type="entry name" value="REC"/>
    <property type="match status" value="1"/>
</dbReference>
<dbReference type="SMART" id="SM00387">
    <property type="entry name" value="HATPase_c"/>
    <property type="match status" value="1"/>
</dbReference>
<evidence type="ECO:0000259" key="10">
    <source>
        <dbReference type="PROSITE" id="PS50112"/>
    </source>
</evidence>
<reference evidence="12 13" key="1">
    <citation type="journal article" date="2015" name="Genome Announc.">
        <title>Draft Genome Sequence of the Terrestrial Cyanobacterium Scytonema millei VB511283, Isolated from Eastern India.</title>
        <authorList>
            <person name="Sen D."/>
            <person name="Chandrababunaidu M.M."/>
            <person name="Singh D."/>
            <person name="Sanghi N."/>
            <person name="Ghorai A."/>
            <person name="Mishra G.P."/>
            <person name="Madduluri M."/>
            <person name="Adhikary S.P."/>
            <person name="Tripathy S."/>
        </authorList>
    </citation>
    <scope>NUCLEOTIDE SEQUENCE [LARGE SCALE GENOMIC DNA]</scope>
    <source>
        <strain evidence="12 13">VB511283</strain>
    </source>
</reference>
<dbReference type="InterPro" id="IPR013656">
    <property type="entry name" value="PAS_4"/>
</dbReference>
<dbReference type="FunFam" id="3.30.565.10:FF:000030">
    <property type="entry name" value="Ethylene receptor 1"/>
    <property type="match status" value="1"/>
</dbReference>
<dbReference type="InterPro" id="IPR036890">
    <property type="entry name" value="HATPase_C_sf"/>
</dbReference>
<dbReference type="CDD" id="cd17580">
    <property type="entry name" value="REC_2_DhkD-like"/>
    <property type="match status" value="1"/>
</dbReference>
<dbReference type="InterPro" id="IPR013655">
    <property type="entry name" value="PAS_fold_3"/>
</dbReference>
<dbReference type="SUPFAM" id="SSF47384">
    <property type="entry name" value="Homodimeric domain of signal transducing histidine kinase"/>
    <property type="match status" value="1"/>
</dbReference>
<dbReference type="InterPro" id="IPR001610">
    <property type="entry name" value="PAC"/>
</dbReference>
<proteinExistence type="predicted"/>
<dbReference type="EMBL" id="JTJC03000002">
    <property type="protein sequence ID" value="NHC34734.1"/>
    <property type="molecule type" value="Genomic_DNA"/>
</dbReference>
<comment type="catalytic activity">
    <reaction evidence="1">
        <text>ATP + protein L-histidine = ADP + protein N-phospho-L-histidine.</text>
        <dbReference type="EC" id="2.7.13.3"/>
    </reaction>
</comment>
<evidence type="ECO:0000256" key="5">
    <source>
        <dbReference type="ARBA" id="ARBA00022777"/>
    </source>
</evidence>
<dbReference type="AlphaFoldDB" id="A0A9X5E3Z5"/>
<dbReference type="PROSITE" id="PS50113">
    <property type="entry name" value="PAC"/>
    <property type="match status" value="2"/>
</dbReference>
<keyword evidence="5" id="KW-0418">Kinase</keyword>
<dbReference type="Pfam" id="PF13426">
    <property type="entry name" value="PAS_9"/>
    <property type="match status" value="1"/>
</dbReference>
<dbReference type="CDD" id="cd00130">
    <property type="entry name" value="PAS"/>
    <property type="match status" value="3"/>
</dbReference>
<dbReference type="SUPFAM" id="SSF55785">
    <property type="entry name" value="PYP-like sensor domain (PAS domain)"/>
    <property type="match status" value="5"/>
</dbReference>
<keyword evidence="13" id="KW-1185">Reference proteome</keyword>
<dbReference type="Gene3D" id="3.40.50.2300">
    <property type="match status" value="1"/>
</dbReference>
<dbReference type="InterPro" id="IPR036097">
    <property type="entry name" value="HisK_dim/P_sf"/>
</dbReference>
<feature type="modified residue" description="4-aspartylphosphate" evidence="7">
    <location>
        <position position="1162"/>
    </location>
</feature>
<dbReference type="Pfam" id="PF08447">
    <property type="entry name" value="PAS_3"/>
    <property type="match status" value="1"/>
</dbReference>
<dbReference type="GO" id="GO:0000155">
    <property type="term" value="F:phosphorelay sensor kinase activity"/>
    <property type="evidence" value="ECO:0007669"/>
    <property type="project" value="InterPro"/>
</dbReference>
<feature type="domain" description="PAC" evidence="11">
    <location>
        <begin position="602"/>
        <end position="654"/>
    </location>
</feature>
<protein>
    <recommendedName>
        <fullName evidence="2">histidine kinase</fullName>
        <ecNumber evidence="2">2.7.13.3</ecNumber>
    </recommendedName>
</protein>
<dbReference type="Gene3D" id="3.30.565.10">
    <property type="entry name" value="Histidine kinase-like ATPase, C-terminal domain"/>
    <property type="match status" value="1"/>
</dbReference>
<dbReference type="PROSITE" id="PS50110">
    <property type="entry name" value="RESPONSE_REGULATORY"/>
    <property type="match status" value="1"/>
</dbReference>
<feature type="domain" description="Response regulatory" evidence="9">
    <location>
        <begin position="1113"/>
        <end position="1229"/>
    </location>
</feature>
<evidence type="ECO:0000259" key="9">
    <source>
        <dbReference type="PROSITE" id="PS50110"/>
    </source>
</evidence>
<comment type="caution">
    <text evidence="12">The sequence shown here is derived from an EMBL/GenBank/DDBJ whole genome shotgun (WGS) entry which is preliminary data.</text>
</comment>
<dbReference type="Proteomes" id="UP000031532">
    <property type="component" value="Unassembled WGS sequence"/>
</dbReference>
<dbReference type="InterPro" id="IPR003661">
    <property type="entry name" value="HisK_dim/P_dom"/>
</dbReference>
<dbReference type="Pfam" id="PF13188">
    <property type="entry name" value="PAS_8"/>
    <property type="match status" value="1"/>
</dbReference>
<dbReference type="InterPro" id="IPR001789">
    <property type="entry name" value="Sig_transdc_resp-reg_receiver"/>
</dbReference>
<dbReference type="PROSITE" id="PS50109">
    <property type="entry name" value="HIS_KIN"/>
    <property type="match status" value="1"/>
</dbReference>
<dbReference type="SUPFAM" id="SSF55781">
    <property type="entry name" value="GAF domain-like"/>
    <property type="match status" value="1"/>
</dbReference>
<evidence type="ECO:0000259" key="11">
    <source>
        <dbReference type="PROSITE" id="PS50113"/>
    </source>
</evidence>
<evidence type="ECO:0000256" key="4">
    <source>
        <dbReference type="ARBA" id="ARBA00022679"/>
    </source>
</evidence>
<keyword evidence="4" id="KW-0808">Transferase</keyword>
<dbReference type="Gene3D" id="2.10.70.100">
    <property type="match status" value="1"/>
</dbReference>
<dbReference type="EC" id="2.7.13.3" evidence="2"/>
<keyword evidence="3 7" id="KW-0597">Phosphoprotein</keyword>
<feature type="domain" description="PAC" evidence="11">
    <location>
        <begin position="225"/>
        <end position="279"/>
    </location>
</feature>
<feature type="domain" description="PAS" evidence="10">
    <location>
        <begin position="30"/>
        <end position="68"/>
    </location>
</feature>
<evidence type="ECO:0000256" key="3">
    <source>
        <dbReference type="ARBA" id="ARBA00022553"/>
    </source>
</evidence>
<dbReference type="Pfam" id="PF02518">
    <property type="entry name" value="HATPase_c"/>
    <property type="match status" value="1"/>
</dbReference>
<dbReference type="Pfam" id="PF00072">
    <property type="entry name" value="Response_reg"/>
    <property type="match status" value="1"/>
</dbReference>
<dbReference type="OrthoDB" id="5555607at2"/>
<dbReference type="InterPro" id="IPR035965">
    <property type="entry name" value="PAS-like_dom_sf"/>
</dbReference>
<dbReference type="SUPFAM" id="SSF52172">
    <property type="entry name" value="CheY-like"/>
    <property type="match status" value="1"/>
</dbReference>
<evidence type="ECO:0000256" key="2">
    <source>
        <dbReference type="ARBA" id="ARBA00012438"/>
    </source>
</evidence>
<feature type="domain" description="Histidine kinase" evidence="8">
    <location>
        <begin position="842"/>
        <end position="1087"/>
    </location>
</feature>
<dbReference type="SMART" id="SM00086">
    <property type="entry name" value="PAC"/>
    <property type="match status" value="2"/>
</dbReference>
<dbReference type="PROSITE" id="PS50112">
    <property type="entry name" value="PAS"/>
    <property type="match status" value="2"/>
</dbReference>
<evidence type="ECO:0000313" key="12">
    <source>
        <dbReference type="EMBL" id="NHC34734.1"/>
    </source>
</evidence>
<evidence type="ECO:0000259" key="8">
    <source>
        <dbReference type="PROSITE" id="PS50109"/>
    </source>
</evidence>
<organism evidence="12 13">
    <name type="scientific">Scytonema millei VB511283</name>
    <dbReference type="NCBI Taxonomy" id="1245923"/>
    <lineage>
        <taxon>Bacteria</taxon>
        <taxon>Bacillati</taxon>
        <taxon>Cyanobacteriota</taxon>
        <taxon>Cyanophyceae</taxon>
        <taxon>Nostocales</taxon>
        <taxon>Scytonemataceae</taxon>
        <taxon>Scytonema</taxon>
    </lineage>
</organism>
<dbReference type="Gene3D" id="3.30.450.40">
    <property type="match status" value="1"/>
</dbReference>
<dbReference type="PANTHER" id="PTHR43547:SF2">
    <property type="entry name" value="HYBRID SIGNAL TRANSDUCTION HISTIDINE KINASE C"/>
    <property type="match status" value="1"/>
</dbReference>
<gene>
    <name evidence="12" type="ORF">QH73_0008690</name>
</gene>
<dbReference type="Gene3D" id="1.10.287.130">
    <property type="match status" value="1"/>
</dbReference>
<keyword evidence="6" id="KW-0902">Two-component regulatory system</keyword>
<dbReference type="SMART" id="SM00388">
    <property type="entry name" value="HisKA"/>
    <property type="match status" value="1"/>
</dbReference>
<dbReference type="PRINTS" id="PR00344">
    <property type="entry name" value="BCTRLSENSOR"/>
</dbReference>
<dbReference type="Pfam" id="PF00512">
    <property type="entry name" value="HisKA"/>
    <property type="match status" value="1"/>
</dbReference>
<dbReference type="InterPro" id="IPR004358">
    <property type="entry name" value="Sig_transdc_His_kin-like_C"/>
</dbReference>
<dbReference type="InterPro" id="IPR003594">
    <property type="entry name" value="HATPase_dom"/>
</dbReference>
<dbReference type="InterPro" id="IPR005467">
    <property type="entry name" value="His_kinase_dom"/>
</dbReference>
<dbReference type="CDD" id="cd16922">
    <property type="entry name" value="HATPase_EvgS-ArcB-TorS-like"/>
    <property type="match status" value="1"/>
</dbReference>
<evidence type="ECO:0000313" key="13">
    <source>
        <dbReference type="Proteomes" id="UP000031532"/>
    </source>
</evidence>
<dbReference type="Gene3D" id="3.30.450.20">
    <property type="entry name" value="PAS domain"/>
    <property type="match status" value="5"/>
</dbReference>
<evidence type="ECO:0000256" key="7">
    <source>
        <dbReference type="PROSITE-ProRule" id="PRU00169"/>
    </source>
</evidence>
<dbReference type="CDD" id="cd00082">
    <property type="entry name" value="HisKA"/>
    <property type="match status" value="1"/>
</dbReference>
<accession>A0A9X5E3Z5</accession>
<dbReference type="InterPro" id="IPR000014">
    <property type="entry name" value="PAS"/>
</dbReference>
<evidence type="ECO:0000256" key="6">
    <source>
        <dbReference type="ARBA" id="ARBA00023012"/>
    </source>
</evidence>
<dbReference type="SMART" id="SM00091">
    <property type="entry name" value="PAS"/>
    <property type="match status" value="5"/>
</dbReference>
<name>A0A9X5E3Z5_9CYAN</name>
<dbReference type="PANTHER" id="PTHR43547">
    <property type="entry name" value="TWO-COMPONENT HISTIDINE KINASE"/>
    <property type="match status" value="1"/>
</dbReference>
<dbReference type="InterPro" id="IPR000700">
    <property type="entry name" value="PAS-assoc_C"/>
</dbReference>
<dbReference type="NCBIfam" id="TIGR00229">
    <property type="entry name" value="sensory_box"/>
    <property type="match status" value="4"/>
</dbReference>